<dbReference type="GO" id="GO:0016020">
    <property type="term" value="C:membrane"/>
    <property type="evidence" value="ECO:0007669"/>
    <property type="project" value="UniProtKB-SubCell"/>
</dbReference>
<dbReference type="GO" id="GO:0016705">
    <property type="term" value="F:oxidoreductase activity, acting on paired donors, with incorporation or reduction of molecular oxygen"/>
    <property type="evidence" value="ECO:0007669"/>
    <property type="project" value="UniProtKB-ARBA"/>
</dbReference>
<evidence type="ECO:0000256" key="3">
    <source>
        <dbReference type="ARBA" id="ARBA00012952"/>
    </source>
</evidence>
<evidence type="ECO:0000256" key="2">
    <source>
        <dbReference type="ARBA" id="ARBA00010651"/>
    </source>
</evidence>
<evidence type="ECO:0000256" key="14">
    <source>
        <dbReference type="ARBA" id="ARBA00023136"/>
    </source>
</evidence>
<evidence type="ECO:0000256" key="10">
    <source>
        <dbReference type="ARBA" id="ARBA00022989"/>
    </source>
</evidence>
<sequence length="167" mass="18409">MSNNRVSRRQFLNYTLTGVGGFMAAGMLMPMVRFAIDPVLQKAGGGDFVPTDKKVADITDVPERVDFAFEQVDAWYTSEVTSTAWVYKNGDKIIALSPVCKHLGCTVNWAGSPDHPDQFFCPCHAGRYEKNGNNVKGTPPLGPLDEFEVREKDGLLQIGKTRPNTLV</sequence>
<dbReference type="RefSeq" id="WP_269924899.1">
    <property type="nucleotide sequence ID" value="NZ_JAMKBJ010000001.1"/>
</dbReference>
<accession>A0A9X3LEE8</accession>
<organism evidence="25 26">
    <name type="scientific">Paenisporosarcina quisquiliarum</name>
    <dbReference type="NCBI Taxonomy" id="365346"/>
    <lineage>
        <taxon>Bacteria</taxon>
        <taxon>Bacillati</taxon>
        <taxon>Bacillota</taxon>
        <taxon>Bacilli</taxon>
        <taxon>Bacillales</taxon>
        <taxon>Caryophanaceae</taxon>
        <taxon>Paenisporosarcina</taxon>
    </lineage>
</organism>
<dbReference type="InterPro" id="IPR017941">
    <property type="entry name" value="Rieske_2Fe-2S"/>
</dbReference>
<evidence type="ECO:0000256" key="17">
    <source>
        <dbReference type="ARBA" id="ARBA00047828"/>
    </source>
</evidence>
<evidence type="ECO:0000256" key="11">
    <source>
        <dbReference type="ARBA" id="ARBA00023002"/>
    </source>
</evidence>
<dbReference type="Pfam" id="PF00355">
    <property type="entry name" value="Rieske"/>
    <property type="match status" value="1"/>
</dbReference>
<comment type="catalytic activity">
    <reaction evidence="17">
        <text>2 oxidized [plastocyanin] + a plastoquinol + 2 H(+)(in) = 2 reduced [plastocyanin] + a plastoquinone + 4 H(+)(out)</text>
        <dbReference type="Rhea" id="RHEA:22148"/>
        <dbReference type="Rhea" id="RHEA-COMP:9561"/>
        <dbReference type="Rhea" id="RHEA-COMP:9562"/>
        <dbReference type="Rhea" id="RHEA-COMP:10039"/>
        <dbReference type="Rhea" id="RHEA-COMP:10040"/>
        <dbReference type="ChEBI" id="CHEBI:15378"/>
        <dbReference type="ChEBI" id="CHEBI:17757"/>
        <dbReference type="ChEBI" id="CHEBI:29036"/>
        <dbReference type="ChEBI" id="CHEBI:49552"/>
        <dbReference type="ChEBI" id="CHEBI:62192"/>
        <dbReference type="EC" id="7.1.1.6"/>
    </reaction>
</comment>
<dbReference type="Gene3D" id="2.102.10.10">
    <property type="entry name" value="Rieske [2Fe-2S] iron-sulphur domain"/>
    <property type="match status" value="1"/>
</dbReference>
<keyword evidence="4" id="KW-0813">Transport</keyword>
<dbReference type="InterPro" id="IPR006311">
    <property type="entry name" value="TAT_signal"/>
</dbReference>
<evidence type="ECO:0000313" key="26">
    <source>
        <dbReference type="Proteomes" id="UP001152173"/>
    </source>
</evidence>
<keyword evidence="14 23" id="KW-0472">Membrane</keyword>
<comment type="caution">
    <text evidence="25">The sequence shown here is derived from an EMBL/GenBank/DDBJ whole genome shotgun (WGS) entry which is preliminary data.</text>
</comment>
<keyword evidence="5 23" id="KW-0812">Transmembrane</keyword>
<feature type="domain" description="Rieske" evidence="24">
    <location>
        <begin position="84"/>
        <end position="158"/>
    </location>
</feature>
<keyword evidence="7" id="KW-0479">Metal-binding</keyword>
<keyword evidence="9" id="KW-0249">Electron transport</keyword>
<feature type="transmembrane region" description="Helical" evidence="23">
    <location>
        <begin position="12"/>
        <end position="32"/>
    </location>
</feature>
<dbReference type="GO" id="GO:0004497">
    <property type="term" value="F:monooxygenase activity"/>
    <property type="evidence" value="ECO:0007669"/>
    <property type="project" value="UniProtKB-ARBA"/>
</dbReference>
<evidence type="ECO:0000256" key="9">
    <source>
        <dbReference type="ARBA" id="ARBA00022982"/>
    </source>
</evidence>
<dbReference type="CDD" id="cd03467">
    <property type="entry name" value="Rieske"/>
    <property type="match status" value="1"/>
</dbReference>
<evidence type="ECO:0000256" key="21">
    <source>
        <dbReference type="ARBA" id="ARBA00075320"/>
    </source>
</evidence>
<keyword evidence="11" id="KW-0560">Oxidoreductase</keyword>
<keyword evidence="12" id="KW-0408">Iron</keyword>
<evidence type="ECO:0000256" key="16">
    <source>
        <dbReference type="ARBA" id="ARBA00034078"/>
    </source>
</evidence>
<dbReference type="Proteomes" id="UP001152173">
    <property type="component" value="Unassembled WGS sequence"/>
</dbReference>
<comment type="function">
    <text evidence="18">Component of the menaquinol:cytochrome c reductase complex. The Rieske protein is a high potential 2Fe-2S protein.</text>
</comment>
<reference evidence="25" key="1">
    <citation type="submission" date="2022-05" db="EMBL/GenBank/DDBJ databases">
        <authorList>
            <person name="Colautti A."/>
            <person name="Iacumin L."/>
        </authorList>
    </citation>
    <scope>NUCLEOTIDE SEQUENCE</scope>
    <source>
        <strain evidence="25">SK 55</strain>
    </source>
</reference>
<protein>
    <recommendedName>
        <fullName evidence="20">Menaquinol:cytochrome c reductase iron-sulfur subunit</fullName>
        <ecNumber evidence="3">7.1.1.6</ecNumber>
    </recommendedName>
    <alternativeName>
        <fullName evidence="22">Cytochrome bc complex, iron-sulfur subunit</fullName>
    </alternativeName>
    <alternativeName>
        <fullName evidence="21">Rieske iron-sulfur protein QcrA</fullName>
    </alternativeName>
</protein>
<dbReference type="PROSITE" id="PS51296">
    <property type="entry name" value="RIESKE"/>
    <property type="match status" value="1"/>
</dbReference>
<evidence type="ECO:0000256" key="5">
    <source>
        <dbReference type="ARBA" id="ARBA00022692"/>
    </source>
</evidence>
<comment type="subcellular location">
    <subcellularLocation>
        <location evidence="1">Membrane</location>
        <topology evidence="1">Single-pass membrane protein</topology>
    </subcellularLocation>
</comment>
<evidence type="ECO:0000256" key="13">
    <source>
        <dbReference type="ARBA" id="ARBA00023014"/>
    </source>
</evidence>
<keyword evidence="13" id="KW-0411">Iron-sulfur</keyword>
<dbReference type="EMBL" id="JAMKBJ010000001">
    <property type="protein sequence ID" value="MCZ8535789.1"/>
    <property type="molecule type" value="Genomic_DNA"/>
</dbReference>
<dbReference type="SUPFAM" id="SSF50022">
    <property type="entry name" value="ISP domain"/>
    <property type="match status" value="1"/>
</dbReference>
<keyword evidence="8" id="KW-1278">Translocase</keyword>
<evidence type="ECO:0000256" key="19">
    <source>
        <dbReference type="ARBA" id="ARBA00064458"/>
    </source>
</evidence>
<evidence type="ECO:0000256" key="15">
    <source>
        <dbReference type="ARBA" id="ARBA00023157"/>
    </source>
</evidence>
<evidence type="ECO:0000256" key="4">
    <source>
        <dbReference type="ARBA" id="ARBA00022448"/>
    </source>
</evidence>
<keyword evidence="15" id="KW-1015">Disulfide bond</keyword>
<proteinExistence type="inferred from homology"/>
<dbReference type="Gene3D" id="1.20.5.700">
    <property type="entry name" value="Single helix bin"/>
    <property type="match status" value="1"/>
</dbReference>
<dbReference type="EC" id="7.1.1.6" evidence="3"/>
<evidence type="ECO:0000259" key="24">
    <source>
        <dbReference type="PROSITE" id="PS51296"/>
    </source>
</evidence>
<evidence type="ECO:0000256" key="12">
    <source>
        <dbReference type="ARBA" id="ARBA00023004"/>
    </source>
</evidence>
<keyword evidence="26" id="KW-1185">Reference proteome</keyword>
<evidence type="ECO:0000256" key="23">
    <source>
        <dbReference type="SAM" id="Phobius"/>
    </source>
</evidence>
<evidence type="ECO:0000256" key="1">
    <source>
        <dbReference type="ARBA" id="ARBA00004167"/>
    </source>
</evidence>
<dbReference type="PANTHER" id="PTHR10134">
    <property type="entry name" value="CYTOCHROME B-C1 COMPLEX SUBUNIT RIESKE, MITOCHONDRIAL"/>
    <property type="match status" value="1"/>
</dbReference>
<dbReference type="InterPro" id="IPR014349">
    <property type="entry name" value="Rieske_Fe-S_prot"/>
</dbReference>
<gene>
    <name evidence="25" type="ORF">M9R32_01130</name>
</gene>
<comment type="similarity">
    <text evidence="2">Belongs to the Rieske iron-sulfur protein family.</text>
</comment>
<keyword evidence="6" id="KW-0001">2Fe-2S</keyword>
<name>A0A9X3LEE8_9BACL</name>
<comment type="subunit">
    <text evidence="19">The main subunits of the menaquinol:cytochrome c complex are a Rieske-type iron-sulfur protein (QcrA), a cytochrome b (QcrB) and a cytochrome c (QcrC).</text>
</comment>
<dbReference type="GO" id="GO:0046872">
    <property type="term" value="F:metal ion binding"/>
    <property type="evidence" value="ECO:0007669"/>
    <property type="project" value="UniProtKB-KW"/>
</dbReference>
<dbReference type="PRINTS" id="PR00162">
    <property type="entry name" value="RIESKE"/>
</dbReference>
<comment type="cofactor">
    <cofactor evidence="16">
        <name>[2Fe-2S] cluster</name>
        <dbReference type="ChEBI" id="CHEBI:190135"/>
    </cofactor>
</comment>
<evidence type="ECO:0000313" key="25">
    <source>
        <dbReference type="EMBL" id="MCZ8535789.1"/>
    </source>
</evidence>
<evidence type="ECO:0000256" key="22">
    <source>
        <dbReference type="ARBA" id="ARBA00076330"/>
    </source>
</evidence>
<dbReference type="Pfam" id="PF25471">
    <property type="entry name" value="TM_PetC"/>
    <property type="match status" value="1"/>
</dbReference>
<dbReference type="PROSITE" id="PS51318">
    <property type="entry name" value="TAT"/>
    <property type="match status" value="1"/>
</dbReference>
<evidence type="ECO:0000256" key="8">
    <source>
        <dbReference type="ARBA" id="ARBA00022967"/>
    </source>
</evidence>
<dbReference type="InterPro" id="IPR036922">
    <property type="entry name" value="Rieske_2Fe-2S_sf"/>
</dbReference>
<keyword evidence="10 23" id="KW-1133">Transmembrane helix</keyword>
<dbReference type="GO" id="GO:0051537">
    <property type="term" value="F:2 iron, 2 sulfur cluster binding"/>
    <property type="evidence" value="ECO:0007669"/>
    <property type="project" value="UniProtKB-KW"/>
</dbReference>
<evidence type="ECO:0000256" key="6">
    <source>
        <dbReference type="ARBA" id="ARBA00022714"/>
    </source>
</evidence>
<evidence type="ECO:0000256" key="7">
    <source>
        <dbReference type="ARBA" id="ARBA00022723"/>
    </source>
</evidence>
<dbReference type="FunFam" id="2.102.10.10:FF:000006">
    <property type="entry name" value="Menaquinol-cytochrome c reductase, iron-sulfur subunit"/>
    <property type="match status" value="1"/>
</dbReference>
<dbReference type="InterPro" id="IPR005805">
    <property type="entry name" value="Rieske_Fe-S_prot_C"/>
</dbReference>
<evidence type="ECO:0000256" key="20">
    <source>
        <dbReference type="ARBA" id="ARBA00067741"/>
    </source>
</evidence>
<dbReference type="InterPro" id="IPR057415">
    <property type="entry name" value="TM_PetC"/>
</dbReference>
<evidence type="ECO:0000256" key="18">
    <source>
        <dbReference type="ARBA" id="ARBA00055683"/>
    </source>
</evidence>
<dbReference type="GO" id="GO:0009496">
    <property type="term" value="F:plastoquinol--plastocyanin reductase activity"/>
    <property type="evidence" value="ECO:0007669"/>
    <property type="project" value="UniProtKB-EC"/>
</dbReference>
<dbReference type="AlphaFoldDB" id="A0A9X3LEE8"/>